<sequence length="147" mass="15646">MVTFACSLTLKGPGFERHGPSKVPQSPGGQEPGGKAAHATNERVSKTATVTAALYSPRRTSRASAYGKFSCISNLAKGRLLLDVAGLESAVNRIQFAGVEVRIPLILLAEFVELFRRAADLHGRPGGFGWSGIKAVLRARGESRGRE</sequence>
<evidence type="ECO:0000313" key="3">
    <source>
        <dbReference type="Proteomes" id="UP000054053"/>
    </source>
</evidence>
<name>A0A1B5L1J8_USTVR</name>
<accession>A0A1B5L1J8</accession>
<dbReference type="AlphaFoldDB" id="A0A1B5L1J8"/>
<proteinExistence type="predicted"/>
<reference evidence="3" key="1">
    <citation type="journal article" date="2016" name="Genome Announc.">
        <title>Genome sequence of Ustilaginoidea virens IPU010, a rice pathogenic fungus causing false smut.</title>
        <authorList>
            <person name="Kumagai T."/>
            <person name="Ishii T."/>
            <person name="Terai G."/>
            <person name="Umemura M."/>
            <person name="Machida M."/>
            <person name="Asai K."/>
        </authorList>
    </citation>
    <scope>NUCLEOTIDE SEQUENCE [LARGE SCALE GENOMIC DNA]</scope>
    <source>
        <strain evidence="3">IPU010</strain>
    </source>
</reference>
<comment type="caution">
    <text evidence="2">The sequence shown here is derived from an EMBL/GenBank/DDBJ whole genome shotgun (WGS) entry which is preliminary data.</text>
</comment>
<protein>
    <submittedName>
        <fullName evidence="2">Uncharacterized protein</fullName>
    </submittedName>
</protein>
<organism evidence="2 3">
    <name type="scientific">Ustilaginoidea virens</name>
    <name type="common">Rice false smut fungus</name>
    <name type="synonym">Villosiclava virens</name>
    <dbReference type="NCBI Taxonomy" id="1159556"/>
    <lineage>
        <taxon>Eukaryota</taxon>
        <taxon>Fungi</taxon>
        <taxon>Dikarya</taxon>
        <taxon>Ascomycota</taxon>
        <taxon>Pezizomycotina</taxon>
        <taxon>Sordariomycetes</taxon>
        <taxon>Hypocreomycetidae</taxon>
        <taxon>Hypocreales</taxon>
        <taxon>Clavicipitaceae</taxon>
        <taxon>Ustilaginoidea</taxon>
    </lineage>
</organism>
<evidence type="ECO:0000256" key="1">
    <source>
        <dbReference type="SAM" id="MobiDB-lite"/>
    </source>
</evidence>
<evidence type="ECO:0000313" key="2">
    <source>
        <dbReference type="EMBL" id="GAO17310.1"/>
    </source>
</evidence>
<gene>
    <name evidence="2" type="ORF">UVI_02044680</name>
</gene>
<dbReference type="Proteomes" id="UP000054053">
    <property type="component" value="Unassembled WGS sequence"/>
</dbReference>
<dbReference type="EMBL" id="BBTG02000028">
    <property type="protein sequence ID" value="GAO17310.1"/>
    <property type="molecule type" value="Genomic_DNA"/>
</dbReference>
<feature type="region of interest" description="Disordered" evidence="1">
    <location>
        <begin position="13"/>
        <end position="42"/>
    </location>
</feature>